<keyword evidence="11" id="KW-1185">Reference proteome</keyword>
<dbReference type="SUPFAM" id="SSF56059">
    <property type="entry name" value="Glutathione synthetase ATP-binding domain-like"/>
    <property type="match status" value="1"/>
</dbReference>
<dbReference type="Pfam" id="PF05770">
    <property type="entry name" value="Ins134_P3_kin"/>
    <property type="match status" value="1"/>
</dbReference>
<evidence type="ECO:0000256" key="2">
    <source>
        <dbReference type="ARBA" id="ARBA00022679"/>
    </source>
</evidence>
<evidence type="ECO:0000256" key="7">
    <source>
        <dbReference type="ARBA" id="ARBA00022842"/>
    </source>
</evidence>
<comment type="subunit">
    <text evidence="8">Monomer.</text>
</comment>
<dbReference type="EC" id="2.7.1.134" evidence="8"/>
<accession>A0ABQ9XWG6</accession>
<feature type="domain" description="Inositol 1,3,4-trisphosphate 5/6-kinase ATP-grasp" evidence="9">
    <location>
        <begin position="145"/>
        <end position="300"/>
    </location>
</feature>
<proteinExistence type="inferred from homology"/>
<evidence type="ECO:0000259" key="9">
    <source>
        <dbReference type="Pfam" id="PF05770"/>
    </source>
</evidence>
<sequence>MPKVLGWYLNAKTREQKSIKAAIDLLRKDLDVIFIDIFQELPPPNQFDAIFHKPTLEWNSEDSTIQEKAHHFVSFLRDNPSIIQIDPVDSVLMFTNRLCIDEKLSSFSITFNDSDNIWTVQSPCSLHLLGSLEMALADLQEMHPPLPCYVKPSKSCGPRETHQLSICSTLEQLLACLHSHPTQEFLVQECISHLPIVHKAYTVLGECIFSRKAGSVPHPTSDTQYDFDSQKKFSIDGAVEQEESSLNPIPQALFAEIASAISRLTGVQLFGFDVIRKSDDPHRLYVIDINYLPSFSGMDEAPEAIRRNILKRMGIEISS</sequence>
<keyword evidence="3 8" id="KW-0479">Metal-binding</keyword>
<comment type="cofactor">
    <cofactor evidence="8">
        <name>Mg(2+)</name>
        <dbReference type="ChEBI" id="CHEBI:18420"/>
    </cofactor>
    <text evidence="8">Binds 2 magnesium ions per subunit.</text>
</comment>
<keyword evidence="5 8" id="KW-0418">Kinase</keyword>
<evidence type="ECO:0000256" key="6">
    <source>
        <dbReference type="ARBA" id="ARBA00022840"/>
    </source>
</evidence>
<keyword evidence="6 8" id="KW-0067">ATP-binding</keyword>
<dbReference type="PANTHER" id="PTHR14217">
    <property type="entry name" value="INOSITOL-TETRAKISPHOSPHATE 1-KINASE"/>
    <property type="match status" value="1"/>
</dbReference>
<evidence type="ECO:0000256" key="4">
    <source>
        <dbReference type="ARBA" id="ARBA00022741"/>
    </source>
</evidence>
<evidence type="ECO:0000256" key="3">
    <source>
        <dbReference type="ARBA" id="ARBA00022723"/>
    </source>
</evidence>
<dbReference type="Gene3D" id="3.30.470.20">
    <property type="entry name" value="ATP-grasp fold, B domain"/>
    <property type="match status" value="1"/>
</dbReference>
<evidence type="ECO:0000256" key="5">
    <source>
        <dbReference type="ARBA" id="ARBA00022777"/>
    </source>
</evidence>
<evidence type="ECO:0000256" key="8">
    <source>
        <dbReference type="PIRNR" id="PIRNR038186"/>
    </source>
</evidence>
<organism evidence="10 11">
    <name type="scientific">Blattamonas nauphoetae</name>
    <dbReference type="NCBI Taxonomy" id="2049346"/>
    <lineage>
        <taxon>Eukaryota</taxon>
        <taxon>Metamonada</taxon>
        <taxon>Preaxostyla</taxon>
        <taxon>Oxymonadida</taxon>
        <taxon>Blattamonas</taxon>
    </lineage>
</organism>
<keyword evidence="4 8" id="KW-0547">Nucleotide-binding</keyword>
<dbReference type="InterPro" id="IPR008656">
    <property type="entry name" value="Inositol_tetrakis-P_1-kinase"/>
</dbReference>
<evidence type="ECO:0000313" key="10">
    <source>
        <dbReference type="EMBL" id="KAK2955819.1"/>
    </source>
</evidence>
<keyword evidence="7 8" id="KW-0460">Magnesium</keyword>
<gene>
    <name evidence="10" type="ORF">BLNAU_9170</name>
</gene>
<reference evidence="10 11" key="1">
    <citation type="journal article" date="2022" name="bioRxiv">
        <title>Genomics of Preaxostyla Flagellates Illuminates Evolutionary Transitions and the Path Towards Mitochondrial Loss.</title>
        <authorList>
            <person name="Novak L.V.F."/>
            <person name="Treitli S.C."/>
            <person name="Pyrih J."/>
            <person name="Halakuc P."/>
            <person name="Pipaliya S.V."/>
            <person name="Vacek V."/>
            <person name="Brzon O."/>
            <person name="Soukal P."/>
            <person name="Eme L."/>
            <person name="Dacks J.B."/>
            <person name="Karnkowska A."/>
            <person name="Elias M."/>
            <person name="Hampl V."/>
        </authorList>
    </citation>
    <scope>NUCLEOTIDE SEQUENCE [LARGE SCALE GENOMIC DNA]</scope>
    <source>
        <strain evidence="10">NAU3</strain>
        <tissue evidence="10">Gut</tissue>
    </source>
</reference>
<dbReference type="EMBL" id="JARBJD010000062">
    <property type="protein sequence ID" value="KAK2955819.1"/>
    <property type="molecule type" value="Genomic_DNA"/>
</dbReference>
<dbReference type="PANTHER" id="PTHR14217:SF1">
    <property type="entry name" value="INOSITOL-TETRAKISPHOSPHATE 1-KINASE"/>
    <property type="match status" value="1"/>
</dbReference>
<comment type="caution">
    <text evidence="10">The sequence shown here is derived from an EMBL/GenBank/DDBJ whole genome shotgun (WGS) entry which is preliminary data.</text>
</comment>
<dbReference type="InterPro" id="IPR040464">
    <property type="entry name" value="InsP(3)kin_ATP-grasp"/>
</dbReference>
<comment type="catalytic activity">
    <reaction evidence="8">
        <text>1D-myo-inositol 3,4,5,6-tetrakisphosphate + ATP = 1D-myo-inositol 1,3,4,5,6-pentakisphosphate + ADP + H(+)</text>
        <dbReference type="Rhea" id="RHEA:12452"/>
        <dbReference type="ChEBI" id="CHEBI:15378"/>
        <dbReference type="ChEBI" id="CHEBI:30616"/>
        <dbReference type="ChEBI" id="CHEBI:57539"/>
        <dbReference type="ChEBI" id="CHEBI:57733"/>
        <dbReference type="ChEBI" id="CHEBI:456216"/>
        <dbReference type="EC" id="2.7.1.134"/>
    </reaction>
</comment>
<keyword evidence="2 8" id="KW-0808">Transferase</keyword>
<comment type="function">
    <text evidence="8">Kinase that can phosphorylate various inositol polyphosphate such as Ins(3,4,5,6)P4 or Ins(1,3,4)P3.</text>
</comment>
<comment type="similarity">
    <text evidence="1 8">Belongs to the ITPK1 family.</text>
</comment>
<name>A0ABQ9XWG6_9EUKA</name>
<dbReference type="Proteomes" id="UP001281761">
    <property type="component" value="Unassembled WGS sequence"/>
</dbReference>
<dbReference type="PIRSF" id="PIRSF038186">
    <property type="entry name" value="ITPK"/>
    <property type="match status" value="1"/>
</dbReference>
<evidence type="ECO:0000256" key="1">
    <source>
        <dbReference type="ARBA" id="ARBA00009601"/>
    </source>
</evidence>
<protein>
    <recommendedName>
        <fullName evidence="8">Inositol-tetrakisphosphate 1-kinase</fullName>
        <ecNumber evidence="8">2.7.1.134</ecNumber>
    </recommendedName>
</protein>
<evidence type="ECO:0000313" key="11">
    <source>
        <dbReference type="Proteomes" id="UP001281761"/>
    </source>
</evidence>